<dbReference type="Proteomes" id="UP000639403">
    <property type="component" value="Unassembled WGS sequence"/>
</dbReference>
<evidence type="ECO:0000313" key="3">
    <source>
        <dbReference type="EMBL" id="KAF9812222.1"/>
    </source>
</evidence>
<evidence type="ECO:0000259" key="2">
    <source>
        <dbReference type="SMART" id="SM00731"/>
    </source>
</evidence>
<evidence type="ECO:0000256" key="1">
    <source>
        <dbReference type="SAM" id="MobiDB-lite"/>
    </source>
</evidence>
<dbReference type="Pfam" id="PF10263">
    <property type="entry name" value="SprT-like"/>
    <property type="match status" value="1"/>
</dbReference>
<dbReference type="GO" id="GO:0005634">
    <property type="term" value="C:nucleus"/>
    <property type="evidence" value="ECO:0007669"/>
    <property type="project" value="TreeGrafter"/>
</dbReference>
<reference evidence="3" key="1">
    <citation type="submission" date="2020-11" db="EMBL/GenBank/DDBJ databases">
        <authorList>
            <person name="Koelle M."/>
            <person name="Horta M.A.C."/>
            <person name="Nowrousian M."/>
            <person name="Ohm R.A."/>
            <person name="Benz P."/>
            <person name="Pilgard A."/>
        </authorList>
    </citation>
    <scope>NUCLEOTIDE SEQUENCE</scope>
    <source>
        <strain evidence="3">FPRL280</strain>
    </source>
</reference>
<protein>
    <recommendedName>
        <fullName evidence="2">SprT-like domain-containing protein</fullName>
    </recommendedName>
</protein>
<gene>
    <name evidence="3" type="ORF">IEO21_06306</name>
</gene>
<dbReference type="InterPro" id="IPR006640">
    <property type="entry name" value="SprT-like_domain"/>
</dbReference>
<dbReference type="GO" id="GO:0006950">
    <property type="term" value="P:response to stress"/>
    <property type="evidence" value="ECO:0007669"/>
    <property type="project" value="UniProtKB-ARBA"/>
</dbReference>
<comment type="caution">
    <text evidence="3">The sequence shown here is derived from an EMBL/GenBank/DDBJ whole genome shotgun (WGS) entry which is preliminary data.</text>
</comment>
<feature type="region of interest" description="Disordered" evidence="1">
    <location>
        <begin position="1"/>
        <end position="89"/>
    </location>
</feature>
<dbReference type="AlphaFoldDB" id="A0A8H7P0C7"/>
<feature type="domain" description="SprT-like" evidence="2">
    <location>
        <begin position="102"/>
        <end position="259"/>
    </location>
</feature>
<evidence type="ECO:0000313" key="4">
    <source>
        <dbReference type="Proteomes" id="UP000639403"/>
    </source>
</evidence>
<accession>A0A8H7P0C7</accession>
<sequence>MPLFADDSSGEEADPVHSDDDGAILTLDEPRSARKPIHRITPSTPGQRASRPSPAHGSDNESDPGAKSRVAKRTPSATPRKAGKAPRLTKKALEAAEHKRREGYAQELFDELNKVVFGGGLPAETQLKWSKRLLTTAGRARWHKSRHGVQTSEIELAVKILDSDERIRNTLSHEMCHLACWIINEDPKEAHGPKFRSWARKVMRVRPDMEITTRHDYEIAYKYEWKCQQCDKIYGRHSKSIRPDECVCGACKVGQLIPLFNTRVPKTPRSKISSRLAAERGLASPLVVSSPVSASISVSVCETPQILTPTRGGGAKSKAIMLTGSSDEDASDVEVLAHVLGDVSITGTRAA</sequence>
<proteinExistence type="predicted"/>
<dbReference type="PANTHER" id="PTHR23099:SF0">
    <property type="entry name" value="GERM CELL NUCLEAR ACIDIC PROTEIN"/>
    <property type="match status" value="1"/>
</dbReference>
<name>A0A8H7P0C7_9APHY</name>
<dbReference type="SMART" id="SM00731">
    <property type="entry name" value="SprT"/>
    <property type="match status" value="1"/>
</dbReference>
<dbReference type="PANTHER" id="PTHR23099">
    <property type="entry name" value="TRANSCRIPTIONAL REGULATOR"/>
    <property type="match status" value="1"/>
</dbReference>
<organism evidence="3 4">
    <name type="scientific">Rhodonia placenta</name>
    <dbReference type="NCBI Taxonomy" id="104341"/>
    <lineage>
        <taxon>Eukaryota</taxon>
        <taxon>Fungi</taxon>
        <taxon>Dikarya</taxon>
        <taxon>Basidiomycota</taxon>
        <taxon>Agaricomycotina</taxon>
        <taxon>Agaricomycetes</taxon>
        <taxon>Polyporales</taxon>
        <taxon>Adustoporiaceae</taxon>
        <taxon>Rhodonia</taxon>
    </lineage>
</organism>
<dbReference type="EMBL" id="JADOXO010000137">
    <property type="protein sequence ID" value="KAF9812222.1"/>
    <property type="molecule type" value="Genomic_DNA"/>
</dbReference>
<reference evidence="3" key="2">
    <citation type="journal article" name="Front. Microbiol.">
        <title>Degradative Capacity of Two Strains of Rhodonia placenta: From Phenotype to Genotype.</title>
        <authorList>
            <person name="Kolle M."/>
            <person name="Horta M.A.C."/>
            <person name="Nowrousian M."/>
            <person name="Ohm R.A."/>
            <person name="Benz J.P."/>
            <person name="Pilgard A."/>
        </authorList>
    </citation>
    <scope>NUCLEOTIDE SEQUENCE</scope>
    <source>
        <strain evidence="3">FPRL280</strain>
    </source>
</reference>